<reference evidence="1 2" key="1">
    <citation type="submission" date="2018-06" db="EMBL/GenBank/DDBJ databases">
        <title>Mucibacter soli gen. nov., sp. nov., a new member of the family Chitinophagaceae producing mucin.</title>
        <authorList>
            <person name="Kim M.-K."/>
            <person name="Park S."/>
            <person name="Kim T.-S."/>
            <person name="Joung Y."/>
            <person name="Han J.-H."/>
            <person name="Kim S.B."/>
        </authorList>
    </citation>
    <scope>NUCLEOTIDE SEQUENCE [LARGE SCALE GENOMIC DNA]</scope>
    <source>
        <strain evidence="1 2">R1-15</strain>
    </source>
</reference>
<dbReference type="AlphaFoldDB" id="A0A2W2A706"/>
<dbReference type="SUPFAM" id="SSF53335">
    <property type="entry name" value="S-adenosyl-L-methionine-dependent methyltransferases"/>
    <property type="match status" value="1"/>
</dbReference>
<dbReference type="Proteomes" id="UP000248745">
    <property type="component" value="Unassembled WGS sequence"/>
</dbReference>
<evidence type="ECO:0000313" key="1">
    <source>
        <dbReference type="EMBL" id="PZF71095.1"/>
    </source>
</evidence>
<name>A0A2W2A706_9BACT</name>
<dbReference type="EMBL" id="QKTW01000027">
    <property type="protein sequence ID" value="PZF71095.1"/>
    <property type="molecule type" value="Genomic_DNA"/>
</dbReference>
<keyword evidence="2" id="KW-1185">Reference proteome</keyword>
<organism evidence="1 2">
    <name type="scientific">Taibaiella soli</name>
    <dbReference type="NCBI Taxonomy" id="1649169"/>
    <lineage>
        <taxon>Bacteria</taxon>
        <taxon>Pseudomonadati</taxon>
        <taxon>Bacteroidota</taxon>
        <taxon>Chitinophagia</taxon>
        <taxon>Chitinophagales</taxon>
        <taxon>Chitinophagaceae</taxon>
        <taxon>Taibaiella</taxon>
    </lineage>
</organism>
<dbReference type="InterPro" id="IPR029063">
    <property type="entry name" value="SAM-dependent_MTases_sf"/>
</dbReference>
<comment type="caution">
    <text evidence="1">The sequence shown here is derived from an EMBL/GenBank/DDBJ whole genome shotgun (WGS) entry which is preliminary data.</text>
</comment>
<protein>
    <submittedName>
        <fullName evidence="1">SAM-dependent methyltransferase</fullName>
    </submittedName>
</protein>
<dbReference type="OrthoDB" id="9811589at2"/>
<proteinExistence type="predicted"/>
<dbReference type="CDD" id="cd02440">
    <property type="entry name" value="AdoMet_MTases"/>
    <property type="match status" value="1"/>
</dbReference>
<evidence type="ECO:0000313" key="2">
    <source>
        <dbReference type="Proteomes" id="UP000248745"/>
    </source>
</evidence>
<dbReference type="Gene3D" id="3.40.50.150">
    <property type="entry name" value="Vaccinia Virus protein VP39"/>
    <property type="match status" value="1"/>
</dbReference>
<dbReference type="GO" id="GO:0008168">
    <property type="term" value="F:methyltransferase activity"/>
    <property type="evidence" value="ECO:0007669"/>
    <property type="project" value="UniProtKB-KW"/>
</dbReference>
<dbReference type="GO" id="GO:0032259">
    <property type="term" value="P:methylation"/>
    <property type="evidence" value="ECO:0007669"/>
    <property type="project" value="UniProtKB-KW"/>
</dbReference>
<sequence>MMQQTDWFESWFGSPYYQILYQNRDHMEAQEFVENLIAHLNPPGGSRMVDIACGEGRFAVQLAEHGYNVIGVDLSHHSIEKAKAFENDHLQFYVQDMRMPFYINYFDYAFNFFTSFGYFAHNRDHLLAAKSFAAGLKKGGTLVIDYLNKGYVLDRLKPAETVNRGSYQFDLRKRLENNHIIKDIYFTDADNVPKHFSESVAAFSLEDFVRMFETAGMTLEQTFGDYKLNAYDAKESPRMIMIFKK</sequence>
<keyword evidence="1" id="KW-0808">Transferase</keyword>
<dbReference type="PANTHER" id="PTHR43861">
    <property type="entry name" value="TRANS-ACONITATE 2-METHYLTRANSFERASE-RELATED"/>
    <property type="match status" value="1"/>
</dbReference>
<dbReference type="Pfam" id="PF13489">
    <property type="entry name" value="Methyltransf_23"/>
    <property type="match status" value="1"/>
</dbReference>
<keyword evidence="1" id="KW-0489">Methyltransferase</keyword>
<dbReference type="Gene3D" id="2.20.25.110">
    <property type="entry name" value="S-adenosyl-L-methionine-dependent methyltransferases"/>
    <property type="match status" value="1"/>
</dbReference>
<gene>
    <name evidence="1" type="ORF">DN068_20570</name>
</gene>
<accession>A0A2W2A706</accession>